<feature type="compositionally biased region" description="Basic and acidic residues" evidence="7">
    <location>
        <begin position="1686"/>
        <end position="1697"/>
    </location>
</feature>
<evidence type="ECO:0000313" key="9">
    <source>
        <dbReference type="EMBL" id="OAE30962.1"/>
    </source>
</evidence>
<keyword evidence="4" id="KW-0508">mRNA splicing</keyword>
<evidence type="ECO:0000256" key="2">
    <source>
        <dbReference type="ARBA" id="ARBA00008371"/>
    </source>
</evidence>
<feature type="compositionally biased region" description="Polar residues" evidence="7">
    <location>
        <begin position="1702"/>
        <end position="1716"/>
    </location>
</feature>
<feature type="region of interest" description="Disordered" evidence="7">
    <location>
        <begin position="2366"/>
        <end position="2423"/>
    </location>
</feature>
<feature type="domain" description="Virilizer N-terminal" evidence="8">
    <location>
        <begin position="8"/>
        <end position="121"/>
    </location>
</feature>
<feature type="region of interest" description="Disordered" evidence="7">
    <location>
        <begin position="1571"/>
        <end position="1591"/>
    </location>
</feature>
<keyword evidence="10" id="KW-1185">Reference proteome</keyword>
<dbReference type="Proteomes" id="UP000077202">
    <property type="component" value="Unassembled WGS sequence"/>
</dbReference>
<reference evidence="9" key="1">
    <citation type="submission" date="2016-03" db="EMBL/GenBank/DDBJ databases">
        <title>Mechanisms controlling the formation of the plant cell surface in tip-growing cells are functionally conserved among land plants.</title>
        <authorList>
            <person name="Honkanen S."/>
            <person name="Jones V.A."/>
            <person name="Morieri G."/>
            <person name="Champion C."/>
            <person name="Hetherington A.J."/>
            <person name="Kelly S."/>
            <person name="Saint-Marcoux D."/>
            <person name="Proust H."/>
            <person name="Prescott H."/>
            <person name="Dolan L."/>
        </authorList>
    </citation>
    <scope>NUCLEOTIDE SEQUENCE [LARGE SCALE GENOMIC DNA]</scope>
    <source>
        <tissue evidence="9">Whole gametophyte</tissue>
    </source>
</reference>
<evidence type="ECO:0000313" key="10">
    <source>
        <dbReference type="Proteomes" id="UP000077202"/>
    </source>
</evidence>
<evidence type="ECO:0000256" key="3">
    <source>
        <dbReference type="ARBA" id="ARBA00022664"/>
    </source>
</evidence>
<evidence type="ECO:0000256" key="7">
    <source>
        <dbReference type="SAM" id="MobiDB-lite"/>
    </source>
</evidence>
<feature type="region of interest" description="Disordered" evidence="7">
    <location>
        <begin position="1826"/>
        <end position="1848"/>
    </location>
</feature>
<feature type="compositionally biased region" description="Low complexity" evidence="7">
    <location>
        <begin position="1655"/>
        <end position="1666"/>
    </location>
</feature>
<comment type="subcellular location">
    <subcellularLocation>
        <location evidence="1">Nucleus</location>
    </subcellularLocation>
</comment>
<evidence type="ECO:0000256" key="4">
    <source>
        <dbReference type="ARBA" id="ARBA00023187"/>
    </source>
</evidence>
<dbReference type="InterPro" id="IPR026736">
    <property type="entry name" value="Virilizer"/>
</dbReference>
<feature type="compositionally biased region" description="Pro residues" evidence="7">
    <location>
        <begin position="2396"/>
        <end position="2410"/>
    </location>
</feature>
<dbReference type="InterPro" id="IPR031801">
    <property type="entry name" value="VIR_N"/>
</dbReference>
<dbReference type="PANTHER" id="PTHR23185:SF0">
    <property type="entry name" value="PROTEIN VIRILIZER HOMOLOG"/>
    <property type="match status" value="1"/>
</dbReference>
<dbReference type="Pfam" id="PF15912">
    <property type="entry name" value="VIR_N"/>
    <property type="match status" value="1"/>
</dbReference>
<dbReference type="PANTHER" id="PTHR23185">
    <property type="entry name" value="PROTEIN VIRILIZER HOMOLOG"/>
    <property type="match status" value="1"/>
</dbReference>
<proteinExistence type="inferred from homology"/>
<dbReference type="GO" id="GO:0003723">
    <property type="term" value="F:RNA binding"/>
    <property type="evidence" value="ECO:0007669"/>
    <property type="project" value="TreeGrafter"/>
</dbReference>
<feature type="compositionally biased region" description="Low complexity" evidence="7">
    <location>
        <begin position="2411"/>
        <end position="2423"/>
    </location>
</feature>
<keyword evidence="5" id="KW-0539">Nucleus</keyword>
<feature type="region of interest" description="Disordered" evidence="7">
    <location>
        <begin position="2041"/>
        <end position="2196"/>
    </location>
</feature>
<comment type="caution">
    <text evidence="9">The sequence shown here is derived from an EMBL/GenBank/DDBJ whole genome shotgun (WGS) entry which is preliminary data.</text>
</comment>
<feature type="region of interest" description="Disordered" evidence="7">
    <location>
        <begin position="1935"/>
        <end position="1955"/>
    </location>
</feature>
<feature type="compositionally biased region" description="Low complexity" evidence="7">
    <location>
        <begin position="1833"/>
        <end position="1844"/>
    </location>
</feature>
<accession>A0A176WF42</accession>
<evidence type="ECO:0000256" key="6">
    <source>
        <dbReference type="SAM" id="Coils"/>
    </source>
</evidence>
<keyword evidence="3" id="KW-0507">mRNA processing</keyword>
<feature type="coiled-coil region" evidence="6">
    <location>
        <begin position="2337"/>
        <end position="2366"/>
    </location>
</feature>
<sequence>MGRPAPNVLLVETFKHSRSGEHVDEVRFHEPVVISAVEIMDHNAASQCRSISVSGVSSPHTFSVEIFVRSGGDTRFKRLCHPFLYSSSAPPLRDVQVAVTDHIVIRGTYDSLTMILYGNSSIDIGQLSGNHDLESALPSSSLDDASYRLEDLPEALHPRKEKLCPITSLQHLHLVYNDQEQILLVRQLLQLLEHIGGASTDPLTMNKLVKILVSAVTSLQVSETRFSASPSFTSWPSSANMAGLEVQETMKVPQGLLEAKRELQELQDELKNRRDEKLYEFTRDEDEVAHEEKSAGDVSKSAEVSDRVLEFIVHWIQDGFQPSEVKRLIGGLAAAQLLCTDPKECYRFVAAGGMRLITDVLQQVSGKFSITTLLALGVVECASRCAFGCEALLGWWSPTGSNIYQGCGTNYEVLVNLLLQPHLHHVARLASRILNRLRAYELTAVLQSTVDILLEEPPRAQSRSTEEEDDFKVLSRALGTSKLLLELLNNKGKVEKGDSAARFSRWLIDVEDVGNSLPPYVAYGATATVTPVNARQDIDPFLLSVLQERRLLPLLAALVSAPCFRSSQGRAMTMSLEFVGVIEVLLLALLSCRSGVLFLTNDNEAAAALLDAFRRMQAVHEKDLTPLRHSVALTTAGFLCRPQDIAAVLQICFSVMSAMDRLLSLSNRSDDPLWALWELCKISRQAIGKQAILTMTWFPEVIQSLVGALSGPDSDLAFGDTWKRPAVHLVAKVFQVLVSDPAASSVAAWIPHAAVMHRALLPHMGHMECTDEGGYSDKDGACSVLLEWLDSALVYQKKGAVGLLKYASAISAGGIGNPQASAGIHAGDSMDIDSNTGDQGGNIDLPNVVIPYQAKWGGNDTSTAVLSDTAIVQLTVAFRILALVSSYPGMAAVLYGEGAMAVVHSTLNHCATALTTVPNDYDVMTDEEAEDDSEDLCNHRKERFILRLLLPTLAFLLTICRSLQDKKTALGSFSMADGIILFETMVGRGKYWQAAVVDYQNTKLVDILLALHHCISARSATYASVPPHSWAGMTQELVAVHHVLASVLACWPIYGWTPALLPRLLGANNSSTASSSILLPMEPGKTCSVLTLLADMLPQESPQTCNTKSALVEMYRSLTVGSILGVPSAAAISWHTQSPHAKKLLRALSPHIDQIAEIILHHTPTGMLKLFVVRLACKNVDHAAVIVRPLLNQIREQSSSSISGIVKENQQVDRIIQMLVGLALHPATKQVLLREGAVEVLVNFSKGQAQALTTETVPLPADGDAAITGWCQWTTRALAALCDPDVSMRPLDSIVRRLKCDCPSFTDCSTVASCLLTLVQVLPLGKELEYVLETFGKLASHVLGRAAIAYSLLPSRDQTSDLEDGTNDSRKFSVINNDSSLSSVSASPDEHSTPVFLDLWRRISIAIESDHGVGCVLTNILRHSALSGIFLSAAGKSACGVGALKILFGIGSGLSTERSGDALNLKQIEDLVAVVQQRASDDSLSRPPEKTTCRSTLSSIQEACTAQMTLLRILKKAERAYDLTSKVHEIAQRYPGPQTVGKVSTGSKVPHHISVLPALISLKETMDMEKDFPLPDETSTGKDSEPSLSESRGRLVWECPTFSQDRPVLAISSSKRKTVTMIEVGRKRYRMDSPASFTPTVDGTPAGGTPSAGRAVPASAALVPVLSRRDTFRQRKPNTSRPPSMHVDDYVARERSSDIVPSGSSPAPVQRSTSGSGRPPSIHVDEFMARQQERQQFSAAGNATSEVPASGKVPPSIESGGKETVDASGKLSDDGGQGLSQQPVFAPNIKTDDSVKHELSVAESAAVGPSSSLELPEVCSSVGDIKLEKTPGSTSSMSTATNSNQGDRTPQVADMMLLQSKVTLQASVSHSTGASLSTRLEEGVQAMGTPGDDIVRISVTNSGTSSGIQGMSGKNQSMMPLLVNLRGADLVANSRVSSDEQKYEAPQSAQRPPEFHLSSVLQIDTRQSSVFSPKRSSDASNSLEIHVASAIEYGGTGQQVHPQARSADSQPSVVPLTSMREPINLASLVRDVRHFLPPSVRSVRDSATSSSHNVLEGQSNSQNPPSAPVAQRGNSPLVSEVNRGIPSRELRLHPSAPATDPRLSSFSDSSSQATDPRPRPPDLQRDKKNTDSPGTSVQQLPPPSIPWAQTDGGQRKDSIMLGPQPTMLSPRPNPPAFSPHQVNSGAPRAPTEVAGVGVPLPQGPGAPWSGQFPSARFFEDSSISYNANGRSSQPQPPLPVGQSPGIHGPIQGIGNLASQIPPQHALNPGNITMENRPGSSISGSQVPSNDRRYAVPLQGYTLMSPPLQPTAYIPPPVPAGRPSTPQVPVNVATHQQLMQLQQQQNIIQQQIQQQQQQQQLQQQQLQSRQHPLQQHAPPQLMQQQMQMQMAVQGLVLPPPPPPPLPPPPPQQQQHQQQQQQQRLQLQEPSFFLQQMLASPDAIQALLKDQNKLRELLEQHPKLISLLQDRLDFHFFFQLHGSGPHPSQPAYCRLESPEWRCLSDARKYARLKDPLGVGSDQFLHVYKVQRFGFSQLEFKKYDQHW</sequence>
<feature type="region of interest" description="Disordered" evidence="7">
    <location>
        <begin position="1632"/>
        <end position="1784"/>
    </location>
</feature>
<evidence type="ECO:0000259" key="8">
    <source>
        <dbReference type="Pfam" id="PF15912"/>
    </source>
</evidence>
<evidence type="ECO:0000256" key="1">
    <source>
        <dbReference type="ARBA" id="ARBA00004123"/>
    </source>
</evidence>
<gene>
    <name evidence="9" type="ORF">AXG93_2018s1290</name>
</gene>
<feature type="compositionally biased region" description="Low complexity" evidence="7">
    <location>
        <begin position="2366"/>
        <end position="2390"/>
    </location>
</feature>
<feature type="compositionally biased region" description="Basic and acidic residues" evidence="7">
    <location>
        <begin position="1723"/>
        <end position="1733"/>
    </location>
</feature>
<name>A0A176WF42_MARPO</name>
<dbReference type="GO" id="GO:0036396">
    <property type="term" value="C:RNA N6-methyladenosine methyltransferase complex"/>
    <property type="evidence" value="ECO:0007669"/>
    <property type="project" value="TreeGrafter"/>
</dbReference>
<protein>
    <recommendedName>
        <fullName evidence="8">Virilizer N-terminal domain-containing protein</fullName>
    </recommendedName>
</protein>
<keyword evidence="6" id="KW-0175">Coiled coil</keyword>
<comment type="similarity">
    <text evidence="2">Belongs to the vir family.</text>
</comment>
<feature type="compositionally biased region" description="Polar residues" evidence="7">
    <location>
        <begin position="1734"/>
        <end position="1747"/>
    </location>
</feature>
<dbReference type="GO" id="GO:0005634">
    <property type="term" value="C:nucleus"/>
    <property type="evidence" value="ECO:0007669"/>
    <property type="project" value="UniProtKB-SubCell"/>
</dbReference>
<dbReference type="GO" id="GO:0008380">
    <property type="term" value="P:RNA splicing"/>
    <property type="evidence" value="ECO:0007669"/>
    <property type="project" value="UniProtKB-KW"/>
</dbReference>
<dbReference type="GO" id="GO:0006397">
    <property type="term" value="P:mRNA processing"/>
    <property type="evidence" value="ECO:0007669"/>
    <property type="project" value="UniProtKB-KW"/>
</dbReference>
<organism evidence="9 10">
    <name type="scientific">Marchantia polymorpha subsp. ruderalis</name>
    <dbReference type="NCBI Taxonomy" id="1480154"/>
    <lineage>
        <taxon>Eukaryota</taxon>
        <taxon>Viridiplantae</taxon>
        <taxon>Streptophyta</taxon>
        <taxon>Embryophyta</taxon>
        <taxon>Marchantiophyta</taxon>
        <taxon>Marchantiopsida</taxon>
        <taxon>Marchantiidae</taxon>
        <taxon>Marchantiales</taxon>
        <taxon>Marchantiaceae</taxon>
        <taxon>Marchantia</taxon>
    </lineage>
</organism>
<evidence type="ECO:0000256" key="5">
    <source>
        <dbReference type="ARBA" id="ARBA00023242"/>
    </source>
</evidence>
<feature type="compositionally biased region" description="Polar residues" evidence="7">
    <location>
        <begin position="2045"/>
        <end position="2064"/>
    </location>
</feature>
<feature type="compositionally biased region" description="Basic and acidic residues" evidence="7">
    <location>
        <begin position="2116"/>
        <end position="2130"/>
    </location>
</feature>
<dbReference type="EMBL" id="LVLJ01001211">
    <property type="protein sequence ID" value="OAE30962.1"/>
    <property type="molecule type" value="Genomic_DNA"/>
</dbReference>